<keyword evidence="2" id="KW-1133">Transmembrane helix</keyword>
<sequence>MTTSTLLFNLLAGALGAVAVWLLVRALCARFAAGRARPGCGPNPSTAQADLNGQPDGRKNAAEDGGLDSTPEAVAAVYRRVLVRRLGGLLLCLAAFCAWLWGAHWLVGLFLAGVGCLLQYLAYRLRTCYALSIARQRQAEAAQAIENVPAGDGEREKILSGHENASLSDKSSPELLHSMGKGV</sequence>
<feature type="region of interest" description="Disordered" evidence="1">
    <location>
        <begin position="42"/>
        <end position="67"/>
    </location>
</feature>
<dbReference type="RefSeq" id="WP_154511762.1">
    <property type="nucleotide sequence ID" value="NZ_VUMH01000010.1"/>
</dbReference>
<proteinExistence type="predicted"/>
<feature type="region of interest" description="Disordered" evidence="1">
    <location>
        <begin position="162"/>
        <end position="183"/>
    </location>
</feature>
<feature type="transmembrane region" description="Helical" evidence="2">
    <location>
        <begin position="82"/>
        <end position="101"/>
    </location>
</feature>
<evidence type="ECO:0000256" key="2">
    <source>
        <dbReference type="SAM" id="Phobius"/>
    </source>
</evidence>
<evidence type="ECO:0000313" key="3">
    <source>
        <dbReference type="EMBL" id="MSS28400.1"/>
    </source>
</evidence>
<reference evidence="3 4" key="1">
    <citation type="submission" date="2019-09" db="EMBL/GenBank/DDBJ databases">
        <title>In-depth cultivation of the pig gut microbiome towards novel bacterial diversity and tailored functional studies.</title>
        <authorList>
            <person name="Wylensek D."/>
            <person name="Hitch T.C.A."/>
            <person name="Clavel T."/>
        </authorList>
    </citation>
    <scope>NUCLEOTIDE SEQUENCE [LARGE SCALE GENOMIC DNA]</scope>
    <source>
        <strain evidence="3 4">PG-178-WT-4</strain>
    </source>
</reference>
<dbReference type="EMBL" id="VUMH01000010">
    <property type="protein sequence ID" value="MSS28400.1"/>
    <property type="molecule type" value="Genomic_DNA"/>
</dbReference>
<comment type="caution">
    <text evidence="3">The sequence shown here is derived from an EMBL/GenBank/DDBJ whole genome shotgun (WGS) entry which is preliminary data.</text>
</comment>
<dbReference type="AlphaFoldDB" id="A0A6L5XMB0"/>
<organism evidence="3 4">
    <name type="scientific">Desulfovibrio porci</name>
    <dbReference type="NCBI Taxonomy" id="2605782"/>
    <lineage>
        <taxon>Bacteria</taxon>
        <taxon>Pseudomonadati</taxon>
        <taxon>Thermodesulfobacteriota</taxon>
        <taxon>Desulfovibrionia</taxon>
        <taxon>Desulfovibrionales</taxon>
        <taxon>Desulfovibrionaceae</taxon>
        <taxon>Desulfovibrio</taxon>
    </lineage>
</organism>
<feature type="transmembrane region" description="Helical" evidence="2">
    <location>
        <begin position="6"/>
        <end position="28"/>
    </location>
</feature>
<keyword evidence="2" id="KW-0472">Membrane</keyword>
<keyword evidence="4" id="KW-1185">Reference proteome</keyword>
<evidence type="ECO:0000313" key="4">
    <source>
        <dbReference type="Proteomes" id="UP000477488"/>
    </source>
</evidence>
<name>A0A6L5XMB0_9BACT</name>
<protein>
    <submittedName>
        <fullName evidence="3">Uncharacterized protein</fullName>
    </submittedName>
</protein>
<accession>A0A6L5XMB0</accession>
<gene>
    <name evidence="3" type="ORF">FYJ44_10230</name>
</gene>
<evidence type="ECO:0000256" key="1">
    <source>
        <dbReference type="SAM" id="MobiDB-lite"/>
    </source>
</evidence>
<dbReference type="Proteomes" id="UP000477488">
    <property type="component" value="Unassembled WGS sequence"/>
</dbReference>
<keyword evidence="2" id="KW-0812">Transmembrane</keyword>